<feature type="binding site" evidence="6">
    <location>
        <position position="343"/>
    </location>
    <ligand>
        <name>Zn(2+)</name>
        <dbReference type="ChEBI" id="CHEBI:29105"/>
    </ligand>
</feature>
<feature type="domain" description="tRNA-guanine(15) transglycosylase-like" evidence="7">
    <location>
        <begin position="22"/>
        <end position="374"/>
    </location>
</feature>
<protein>
    <recommendedName>
        <fullName evidence="6">Queuine tRNA-ribosyltransferase</fullName>
        <ecNumber evidence="6">2.4.2.29</ecNumber>
    </recommendedName>
    <alternativeName>
        <fullName evidence="6">Guanine insertion enzyme</fullName>
    </alternativeName>
    <alternativeName>
        <fullName evidence="6">tRNA-guanine transglycosylase</fullName>
    </alternativeName>
</protein>
<dbReference type="SUPFAM" id="SSF51713">
    <property type="entry name" value="tRNA-guanine transglycosylase"/>
    <property type="match status" value="1"/>
</dbReference>
<accession>A0A8J7PH65</accession>
<dbReference type="NCBIfam" id="TIGR00449">
    <property type="entry name" value="tgt_general"/>
    <property type="match status" value="1"/>
</dbReference>
<keyword evidence="6" id="KW-0479">Metal-binding</keyword>
<organism evidence="8 9">
    <name type="scientific">Candidatus Obscuribacter phosphatis</name>
    <dbReference type="NCBI Taxonomy" id="1906157"/>
    <lineage>
        <taxon>Bacteria</taxon>
        <taxon>Bacillati</taxon>
        <taxon>Candidatus Melainabacteria</taxon>
        <taxon>Candidatus Obscuribacterales</taxon>
        <taxon>Candidatus Obscuribacteraceae</taxon>
        <taxon>Candidatus Obscuribacter</taxon>
    </lineage>
</organism>
<dbReference type="GO" id="GO:0008479">
    <property type="term" value="F:tRNA-guanosine(34) queuine transglycosylase activity"/>
    <property type="evidence" value="ECO:0007669"/>
    <property type="project" value="UniProtKB-UniRule"/>
</dbReference>
<name>A0A8J7PH65_9BACT</name>
<dbReference type="InterPro" id="IPR004803">
    <property type="entry name" value="TGT"/>
</dbReference>
<evidence type="ECO:0000256" key="2">
    <source>
        <dbReference type="ARBA" id="ARBA00022679"/>
    </source>
</evidence>
<evidence type="ECO:0000313" key="8">
    <source>
        <dbReference type="EMBL" id="MBN8659760.1"/>
    </source>
</evidence>
<keyword evidence="3 6" id="KW-0819">tRNA processing</keyword>
<sequence>MQSIFKTSSLTYEVEAVCPWSGARAGILTTPHGRIETPVFMPVGTNAALRALTWEQTADCGAQIVLSNSYHLYLRPGHELIKEAGGLHKFMNWSRPILTDSGGFQVFSLDQLRKITEDGVFFKDHRGGKKHFIGPKESMEIQNAIGPDIMMAFDECVKNPATEEEARKAMERTHRWLKVCTEEHKRKEDQSLFGIVQGSMYEHLREESVAAVTAFDLPGYAVGGVAVGEDRRTIERIVAHTTPLLPRERPRYLMGVGTPWDIVYAIRCGIDMFDCVSPTRLARHGTVFTTNGQMAVKNAGFRKDFSPLDENCSCSTCKNHSRAYLHHLVRQGEMAGLMLLAIHNVTFLIEEAQSCRKAILEGRFQEYFSRWSSTRGPLAVQ</sequence>
<evidence type="ECO:0000256" key="4">
    <source>
        <dbReference type="ARBA" id="ARBA00022785"/>
    </source>
</evidence>
<feature type="active site" description="Proton acceptor" evidence="6">
    <location>
        <position position="100"/>
    </location>
</feature>
<feature type="region of interest" description="RNA binding" evidence="6">
    <location>
        <begin position="255"/>
        <end position="261"/>
    </location>
</feature>
<evidence type="ECO:0000313" key="9">
    <source>
        <dbReference type="Proteomes" id="UP000664277"/>
    </source>
</evidence>
<dbReference type="UniPathway" id="UPA00392"/>
<feature type="region of interest" description="RNA binding; important for wobble base 34 recognition" evidence="6">
    <location>
        <begin position="279"/>
        <end position="283"/>
    </location>
</feature>
<evidence type="ECO:0000259" key="7">
    <source>
        <dbReference type="Pfam" id="PF01702"/>
    </source>
</evidence>
<feature type="binding site" evidence="6">
    <location>
        <position position="154"/>
    </location>
    <ligand>
        <name>substrate</name>
    </ligand>
</feature>
<dbReference type="GO" id="GO:0046872">
    <property type="term" value="F:metal ion binding"/>
    <property type="evidence" value="ECO:0007669"/>
    <property type="project" value="UniProtKB-KW"/>
</dbReference>
<dbReference type="InterPro" id="IPR036511">
    <property type="entry name" value="TGT-like_sf"/>
</dbReference>
<evidence type="ECO:0000256" key="6">
    <source>
        <dbReference type="HAMAP-Rule" id="MF_00168"/>
    </source>
</evidence>
<evidence type="ECO:0000256" key="3">
    <source>
        <dbReference type="ARBA" id="ARBA00022694"/>
    </source>
</evidence>
<proteinExistence type="inferred from homology"/>
<feature type="binding site" evidence="6">
    <location>
        <position position="224"/>
    </location>
    <ligand>
        <name>substrate</name>
    </ligand>
</feature>
<keyword evidence="6" id="KW-0862">Zinc</keyword>
<feature type="active site" description="Nucleophile" evidence="6">
    <location>
        <position position="274"/>
    </location>
</feature>
<reference evidence="8" key="1">
    <citation type="submission" date="2021-02" db="EMBL/GenBank/DDBJ databases">
        <title>Genome-Resolved Metagenomics of a Microbial Community Performing Photosynthetic Biological Nutrient Removal.</title>
        <authorList>
            <person name="Mcdaniel E.A."/>
        </authorList>
    </citation>
    <scope>NUCLEOTIDE SEQUENCE</scope>
    <source>
        <strain evidence="8">UWPOB_OBS1</strain>
    </source>
</reference>
<dbReference type="Proteomes" id="UP000664277">
    <property type="component" value="Unassembled WGS sequence"/>
</dbReference>
<comment type="caution">
    <text evidence="8">The sequence shown here is derived from an EMBL/GenBank/DDBJ whole genome shotgun (WGS) entry which is preliminary data.</text>
</comment>
<keyword evidence="2 6" id="KW-0808">Transferase</keyword>
<feature type="binding site" evidence="6">
    <location>
        <position position="312"/>
    </location>
    <ligand>
        <name>Zn(2+)</name>
        <dbReference type="ChEBI" id="CHEBI:29105"/>
    </ligand>
</feature>
<comment type="catalytic activity">
    <reaction evidence="5 6">
        <text>7-aminomethyl-7-carbaguanine + guanosine(34) in tRNA = 7-aminomethyl-7-carbaguanosine(34) in tRNA + guanine</text>
        <dbReference type="Rhea" id="RHEA:24104"/>
        <dbReference type="Rhea" id="RHEA-COMP:10341"/>
        <dbReference type="Rhea" id="RHEA-COMP:10342"/>
        <dbReference type="ChEBI" id="CHEBI:16235"/>
        <dbReference type="ChEBI" id="CHEBI:58703"/>
        <dbReference type="ChEBI" id="CHEBI:74269"/>
        <dbReference type="ChEBI" id="CHEBI:82833"/>
        <dbReference type="EC" id="2.4.2.29"/>
    </reaction>
</comment>
<dbReference type="NCBIfam" id="TIGR00430">
    <property type="entry name" value="Q_tRNA_tgt"/>
    <property type="match status" value="1"/>
</dbReference>
<comment type="cofactor">
    <cofactor evidence="6">
        <name>Zn(2+)</name>
        <dbReference type="ChEBI" id="CHEBI:29105"/>
    </cofactor>
    <text evidence="6">Binds 1 zinc ion per subunit.</text>
</comment>
<evidence type="ECO:0000256" key="1">
    <source>
        <dbReference type="ARBA" id="ARBA00022676"/>
    </source>
</evidence>
<dbReference type="FunFam" id="3.20.20.105:FF:000001">
    <property type="entry name" value="Queuine tRNA-ribosyltransferase"/>
    <property type="match status" value="1"/>
</dbReference>
<comment type="similarity">
    <text evidence="6">Belongs to the queuine tRNA-ribosyltransferase family.</text>
</comment>
<keyword evidence="4 6" id="KW-0671">Queuosine biosynthesis</keyword>
<dbReference type="PANTHER" id="PTHR46499">
    <property type="entry name" value="QUEUINE TRNA-RIBOSYLTRANSFERASE"/>
    <property type="match status" value="1"/>
</dbReference>
<dbReference type="PANTHER" id="PTHR46499:SF1">
    <property type="entry name" value="QUEUINE TRNA-RIBOSYLTRANSFERASE"/>
    <property type="match status" value="1"/>
</dbReference>
<keyword evidence="1 6" id="KW-0328">Glycosyltransferase</keyword>
<dbReference type="Pfam" id="PF01702">
    <property type="entry name" value="TGT"/>
    <property type="match status" value="1"/>
</dbReference>
<dbReference type="InterPro" id="IPR050076">
    <property type="entry name" value="ArchSynthase1/Queuine_TRR"/>
</dbReference>
<dbReference type="Gene3D" id="3.20.20.105">
    <property type="entry name" value="Queuine tRNA-ribosyltransferase-like"/>
    <property type="match status" value="1"/>
</dbReference>
<comment type="subunit">
    <text evidence="6">Homodimer. Within each dimer, one monomer is responsible for RNA recognition and catalysis, while the other monomer binds to the replacement base PreQ1.</text>
</comment>
<dbReference type="AlphaFoldDB" id="A0A8J7PH65"/>
<gene>
    <name evidence="6 8" type="primary">tgt</name>
    <name evidence="8" type="ORF">J0M35_05320</name>
</gene>
<dbReference type="EMBL" id="JAFLCK010000005">
    <property type="protein sequence ID" value="MBN8659760.1"/>
    <property type="molecule type" value="Genomic_DNA"/>
</dbReference>
<dbReference type="GO" id="GO:0008616">
    <property type="term" value="P:tRNA queuosine(34) biosynthetic process"/>
    <property type="evidence" value="ECO:0007669"/>
    <property type="project" value="UniProtKB-UniRule"/>
</dbReference>
<feature type="binding site" evidence="6">
    <location>
        <begin position="100"/>
        <end position="104"/>
    </location>
    <ligand>
        <name>substrate</name>
    </ligand>
</feature>
<feature type="binding site" evidence="6">
    <location>
        <position position="314"/>
    </location>
    <ligand>
        <name>Zn(2+)</name>
        <dbReference type="ChEBI" id="CHEBI:29105"/>
    </ligand>
</feature>
<evidence type="ECO:0000256" key="5">
    <source>
        <dbReference type="ARBA" id="ARBA00050112"/>
    </source>
</evidence>
<comment type="function">
    <text evidence="6">Catalyzes the base-exchange of a guanine (G) residue with the queuine precursor 7-aminomethyl-7-deazaguanine (PreQ1) at position 34 (anticodon wobble position) in tRNAs with GU(N) anticodons (tRNA-Asp, -Asn, -His and -Tyr). Catalysis occurs through a double-displacement mechanism. The nucleophile active site attacks the C1' of nucleotide 34 to detach the guanine base from the RNA, forming a covalent enzyme-RNA intermediate. The proton acceptor active site deprotonates the incoming PreQ1, allowing a nucleophilic attack on the C1' of the ribose to form the product. After dissociation, two additional enzymatic reactions on the tRNA convert PreQ1 to queuine (Q), resulting in the hypermodified nucleoside queuosine (7-(((4,5-cis-dihydroxy-2-cyclopenten-1-yl)amino)methyl)-7-deazaguanosine).</text>
</comment>
<comment type="pathway">
    <text evidence="6">tRNA modification; tRNA-queuosine biosynthesis.</text>
</comment>
<feature type="binding site" evidence="6">
    <location>
        <position position="317"/>
    </location>
    <ligand>
        <name>Zn(2+)</name>
        <dbReference type="ChEBI" id="CHEBI:29105"/>
    </ligand>
</feature>
<dbReference type="EC" id="2.4.2.29" evidence="6"/>
<dbReference type="InterPro" id="IPR002616">
    <property type="entry name" value="tRNA_ribo_trans-like"/>
</dbReference>
<dbReference type="GO" id="GO:0005829">
    <property type="term" value="C:cytosol"/>
    <property type="evidence" value="ECO:0007669"/>
    <property type="project" value="TreeGrafter"/>
</dbReference>
<dbReference type="HAMAP" id="MF_00168">
    <property type="entry name" value="Q_tRNA_Tgt"/>
    <property type="match status" value="1"/>
</dbReference>
<feature type="binding site" evidence="6">
    <location>
        <position position="197"/>
    </location>
    <ligand>
        <name>substrate</name>
    </ligand>
</feature>